<dbReference type="PROSITE" id="PS01219">
    <property type="entry name" value="AMMONIUM_TRANSP"/>
    <property type="match status" value="1"/>
</dbReference>
<evidence type="ECO:0000256" key="1">
    <source>
        <dbReference type="ARBA" id="ARBA00004141"/>
    </source>
</evidence>
<dbReference type="Pfam" id="PF00909">
    <property type="entry name" value="Ammonium_transp"/>
    <property type="match status" value="1"/>
</dbReference>
<dbReference type="GO" id="GO:0005886">
    <property type="term" value="C:plasma membrane"/>
    <property type="evidence" value="ECO:0007669"/>
    <property type="project" value="UniProtKB-SubCell"/>
</dbReference>
<keyword evidence="3 8" id="KW-0813">Transport</keyword>
<keyword evidence="5 8" id="KW-1133">Transmembrane helix</keyword>
<dbReference type="GO" id="GO:0097272">
    <property type="term" value="P:ammonium homeostasis"/>
    <property type="evidence" value="ECO:0007669"/>
    <property type="project" value="TreeGrafter"/>
</dbReference>
<dbReference type="InterPro" id="IPR001905">
    <property type="entry name" value="Ammonium_transpt"/>
</dbReference>
<dbReference type="InterPro" id="IPR029020">
    <property type="entry name" value="Ammonium/urea_transptr"/>
</dbReference>
<organism evidence="10 11">
    <name type="scientific">Candidatus Iainarchaeum sp</name>
    <dbReference type="NCBI Taxonomy" id="3101447"/>
    <lineage>
        <taxon>Archaea</taxon>
        <taxon>Candidatus Iainarchaeota</taxon>
        <taxon>Candidatus Iainarchaeia</taxon>
        <taxon>Candidatus Iainarchaeales</taxon>
        <taxon>Candidatus Iainarchaeaceae</taxon>
        <taxon>Candidatus Iainarchaeum</taxon>
    </lineage>
</organism>
<feature type="transmembrane region" description="Helical" evidence="8">
    <location>
        <begin position="47"/>
        <end position="68"/>
    </location>
</feature>
<dbReference type="AlphaFoldDB" id="A0A7J4IR33"/>
<evidence type="ECO:0000256" key="4">
    <source>
        <dbReference type="ARBA" id="ARBA00022692"/>
    </source>
</evidence>
<comment type="subcellular location">
    <subcellularLocation>
        <location evidence="8">Cell membrane</location>
        <topology evidence="8">Multi-pass membrane protein</topology>
    </subcellularLocation>
    <subcellularLocation>
        <location evidence="1">Membrane</location>
        <topology evidence="1">Multi-pass membrane protein</topology>
    </subcellularLocation>
</comment>
<evidence type="ECO:0000256" key="8">
    <source>
        <dbReference type="RuleBase" id="RU362002"/>
    </source>
</evidence>
<dbReference type="EMBL" id="DUFG01000005">
    <property type="protein sequence ID" value="HIH07892.1"/>
    <property type="molecule type" value="Genomic_DNA"/>
</dbReference>
<gene>
    <name evidence="10" type="ORF">HA237_00820</name>
</gene>
<feature type="transmembrane region" description="Helical" evidence="8">
    <location>
        <begin position="247"/>
        <end position="265"/>
    </location>
</feature>
<dbReference type="NCBIfam" id="TIGR00836">
    <property type="entry name" value="amt"/>
    <property type="match status" value="1"/>
</dbReference>
<dbReference type="Gene3D" id="1.10.3430.10">
    <property type="entry name" value="Ammonium transporter AmtB like domains"/>
    <property type="match status" value="1"/>
</dbReference>
<evidence type="ECO:0000313" key="10">
    <source>
        <dbReference type="EMBL" id="HIH07892.1"/>
    </source>
</evidence>
<accession>A0A7J4IR33</accession>
<feature type="transmembrane region" description="Helical" evidence="8">
    <location>
        <begin position="215"/>
        <end position="240"/>
    </location>
</feature>
<dbReference type="GO" id="GO:0008519">
    <property type="term" value="F:ammonium channel activity"/>
    <property type="evidence" value="ECO:0007669"/>
    <property type="project" value="InterPro"/>
</dbReference>
<sequence>MTWMLLAAFLVFFMQAGFAMVESGFTRAKNTGNIMMKNLMDFAIGSLGYFAIGFGIMFGAGTAFFGIENFLLAGATMQEYAFWMFQVVFAATAATIVSGAMAERTRFSAYLAFSFAITAIIYPVVGHWAWGGGWLSELEAPFIDFAGSTVVHSVGGWAALAGAIAVGPRIGKYIKGKAVEIKGHSLPLATLGVFILWFGWYGFNAGSTLAGTNASIAAIAVTTTLAAAAGATAAMAVTWLKSSKPNIGMTLNGALAGLVSITAGTANVSPLSAIIIGAIGGTIVVAAVKFFDSIKVDDPVGAISVHGVCGAWGTLAVGLFAEEAFGGVNGLLFGGGISQLASQATGIAAAFLFVFPASLIMFKAINVVIGLRASEEDEIKGLDASEHKAEAYHELTGSSPM</sequence>
<reference evidence="11" key="1">
    <citation type="journal article" date="2020" name="bioRxiv">
        <title>A rank-normalized archaeal taxonomy based on genome phylogeny resolves widespread incomplete and uneven classifications.</title>
        <authorList>
            <person name="Rinke C."/>
            <person name="Chuvochina M."/>
            <person name="Mussig A.J."/>
            <person name="Chaumeil P.-A."/>
            <person name="Waite D.W."/>
            <person name="Whitman W.B."/>
            <person name="Parks D.H."/>
            <person name="Hugenholtz P."/>
        </authorList>
    </citation>
    <scope>NUCLEOTIDE SEQUENCE [LARGE SCALE GENOMIC DNA]</scope>
</reference>
<keyword evidence="7 8" id="KW-0924">Ammonia transport</keyword>
<protein>
    <recommendedName>
        <fullName evidence="8">Ammonium transporter</fullName>
    </recommendedName>
</protein>
<dbReference type="Proteomes" id="UP000577419">
    <property type="component" value="Unassembled WGS sequence"/>
</dbReference>
<evidence type="ECO:0000256" key="5">
    <source>
        <dbReference type="ARBA" id="ARBA00022989"/>
    </source>
</evidence>
<evidence type="ECO:0000313" key="11">
    <source>
        <dbReference type="Proteomes" id="UP000577419"/>
    </source>
</evidence>
<feature type="transmembrane region" description="Helical" evidence="8">
    <location>
        <begin position="80"/>
        <end position="102"/>
    </location>
</feature>
<feature type="transmembrane region" description="Helical" evidence="8">
    <location>
        <begin position="341"/>
        <end position="362"/>
    </location>
</feature>
<keyword evidence="6 8" id="KW-0472">Membrane</keyword>
<dbReference type="InterPro" id="IPR024041">
    <property type="entry name" value="NH4_transpt_AmtB-like_dom"/>
</dbReference>
<evidence type="ECO:0000256" key="7">
    <source>
        <dbReference type="ARBA" id="ARBA00023177"/>
    </source>
</evidence>
<dbReference type="PANTHER" id="PTHR11730:SF89">
    <property type="entry name" value="AMMONIUM TRANSPORTER SLL0108-RELATED"/>
    <property type="match status" value="1"/>
</dbReference>
<evidence type="ECO:0000256" key="3">
    <source>
        <dbReference type="ARBA" id="ARBA00022448"/>
    </source>
</evidence>
<name>A0A7J4IR33_9ARCH</name>
<feature type="transmembrane region" description="Helical" evidence="8">
    <location>
        <begin position="303"/>
        <end position="321"/>
    </location>
</feature>
<proteinExistence type="inferred from homology"/>
<feature type="transmembrane region" description="Helical" evidence="8">
    <location>
        <begin position="271"/>
        <end position="291"/>
    </location>
</feature>
<feature type="transmembrane region" description="Helical" evidence="8">
    <location>
        <begin position="186"/>
        <end position="203"/>
    </location>
</feature>
<dbReference type="FunFam" id="1.10.3430.10:FF:000008">
    <property type="entry name" value="Ammonium transporter"/>
    <property type="match status" value="1"/>
</dbReference>
<comment type="caution">
    <text evidence="10">The sequence shown here is derived from an EMBL/GenBank/DDBJ whole genome shotgun (WGS) entry which is preliminary data.</text>
</comment>
<evidence type="ECO:0000256" key="6">
    <source>
        <dbReference type="ARBA" id="ARBA00023136"/>
    </source>
</evidence>
<feature type="domain" description="Ammonium transporter AmtB-like" evidence="9">
    <location>
        <begin position="3"/>
        <end position="392"/>
    </location>
</feature>
<feature type="transmembrane region" description="Helical" evidence="8">
    <location>
        <begin position="142"/>
        <end position="166"/>
    </location>
</feature>
<evidence type="ECO:0000256" key="2">
    <source>
        <dbReference type="ARBA" id="ARBA00005887"/>
    </source>
</evidence>
<dbReference type="PANTHER" id="PTHR11730">
    <property type="entry name" value="AMMONIUM TRANSPORTER"/>
    <property type="match status" value="1"/>
</dbReference>
<comment type="similarity">
    <text evidence="2 8">Belongs to the ammonia transporter channel (TC 1.A.11.2) family.</text>
</comment>
<feature type="transmembrane region" description="Helical" evidence="8">
    <location>
        <begin position="6"/>
        <end position="26"/>
    </location>
</feature>
<dbReference type="InterPro" id="IPR018047">
    <property type="entry name" value="Ammonium_transpt_CS"/>
</dbReference>
<evidence type="ECO:0000259" key="9">
    <source>
        <dbReference type="Pfam" id="PF00909"/>
    </source>
</evidence>
<feature type="transmembrane region" description="Helical" evidence="8">
    <location>
        <begin position="109"/>
        <end position="130"/>
    </location>
</feature>
<dbReference type="SUPFAM" id="SSF111352">
    <property type="entry name" value="Ammonium transporter"/>
    <property type="match status" value="1"/>
</dbReference>
<keyword evidence="4 8" id="KW-0812">Transmembrane</keyword>